<evidence type="ECO:0000313" key="2">
    <source>
        <dbReference type="Proteomes" id="UP000569951"/>
    </source>
</evidence>
<dbReference type="RefSeq" id="WP_183988189.1">
    <property type="nucleotide sequence ID" value="NZ_JACHHG010000011.1"/>
</dbReference>
<name>A0A841I175_9DEIO</name>
<evidence type="ECO:0000313" key="1">
    <source>
        <dbReference type="EMBL" id="MBB6099437.1"/>
    </source>
</evidence>
<keyword evidence="2" id="KW-1185">Reference proteome</keyword>
<comment type="caution">
    <text evidence="1">The sequence shown here is derived from an EMBL/GenBank/DDBJ whole genome shotgun (WGS) entry which is preliminary data.</text>
</comment>
<dbReference type="AlphaFoldDB" id="A0A841I175"/>
<accession>A0A841I175</accession>
<dbReference type="Proteomes" id="UP000569951">
    <property type="component" value="Unassembled WGS sequence"/>
</dbReference>
<proteinExistence type="predicted"/>
<protein>
    <recommendedName>
        <fullName evidence="3">Recombinase</fullName>
    </recommendedName>
</protein>
<evidence type="ECO:0008006" key="3">
    <source>
        <dbReference type="Google" id="ProtNLM"/>
    </source>
</evidence>
<gene>
    <name evidence="1" type="ORF">HNR42_002878</name>
</gene>
<reference evidence="1 2" key="1">
    <citation type="submission" date="2020-08" db="EMBL/GenBank/DDBJ databases">
        <title>Genomic Encyclopedia of Type Strains, Phase IV (KMG-IV): sequencing the most valuable type-strain genomes for metagenomic binning, comparative biology and taxonomic classification.</title>
        <authorList>
            <person name="Goeker M."/>
        </authorList>
    </citation>
    <scope>NUCLEOTIDE SEQUENCE [LARGE SCALE GENOMIC DNA]</scope>
    <source>
        <strain evidence="1 2">DSM 21458</strain>
    </source>
</reference>
<sequence>MRFRDDELAHTIWQLAALGLNYPDVADALGACRLPGPHDERWTAEQARSLVIRTFGRLPELGEFRSASVLN</sequence>
<organism evidence="1 2">
    <name type="scientific">Deinobacterium chartae</name>
    <dbReference type="NCBI Taxonomy" id="521158"/>
    <lineage>
        <taxon>Bacteria</taxon>
        <taxon>Thermotogati</taxon>
        <taxon>Deinococcota</taxon>
        <taxon>Deinococci</taxon>
        <taxon>Deinococcales</taxon>
        <taxon>Deinococcaceae</taxon>
        <taxon>Deinobacterium</taxon>
    </lineage>
</organism>
<dbReference type="EMBL" id="JACHHG010000011">
    <property type="protein sequence ID" value="MBB6099437.1"/>
    <property type="molecule type" value="Genomic_DNA"/>
</dbReference>